<dbReference type="Pfam" id="PF06985">
    <property type="entry name" value="HET"/>
    <property type="match status" value="1"/>
</dbReference>
<comment type="caution">
    <text evidence="2">The sequence shown here is derived from an EMBL/GenBank/DDBJ whole genome shotgun (WGS) entry which is preliminary data.</text>
</comment>
<dbReference type="OrthoDB" id="2958217at2759"/>
<dbReference type="InterPro" id="IPR010730">
    <property type="entry name" value="HET"/>
</dbReference>
<evidence type="ECO:0000313" key="2">
    <source>
        <dbReference type="EMBL" id="KAF2963907.1"/>
    </source>
</evidence>
<dbReference type="EMBL" id="WUBL01000175">
    <property type="protein sequence ID" value="KAF2963907.1"/>
    <property type="molecule type" value="Genomic_DNA"/>
</dbReference>
<keyword evidence="3" id="KW-1185">Reference proteome</keyword>
<dbReference type="PANTHER" id="PTHR33112">
    <property type="entry name" value="DOMAIN PROTEIN, PUTATIVE-RELATED"/>
    <property type="match status" value="1"/>
</dbReference>
<feature type="domain" description="Heterokaryon incompatibility" evidence="1">
    <location>
        <begin position="193"/>
        <end position="349"/>
    </location>
</feature>
<evidence type="ECO:0000259" key="1">
    <source>
        <dbReference type="Pfam" id="PF06985"/>
    </source>
</evidence>
<gene>
    <name evidence="2" type="ORF">GQX73_g9655</name>
</gene>
<organism evidence="2 3">
    <name type="scientific">Xylaria multiplex</name>
    <dbReference type="NCBI Taxonomy" id="323545"/>
    <lineage>
        <taxon>Eukaryota</taxon>
        <taxon>Fungi</taxon>
        <taxon>Dikarya</taxon>
        <taxon>Ascomycota</taxon>
        <taxon>Pezizomycotina</taxon>
        <taxon>Sordariomycetes</taxon>
        <taxon>Xylariomycetidae</taxon>
        <taxon>Xylariales</taxon>
        <taxon>Xylariaceae</taxon>
        <taxon>Xylaria</taxon>
    </lineage>
</organism>
<evidence type="ECO:0000313" key="3">
    <source>
        <dbReference type="Proteomes" id="UP000481858"/>
    </source>
</evidence>
<dbReference type="InParanoid" id="A0A7C8MMN6"/>
<reference evidence="2 3" key="1">
    <citation type="submission" date="2019-12" db="EMBL/GenBank/DDBJ databases">
        <title>Draft genome sequence of the ascomycete Xylaria multiplex DSM 110363.</title>
        <authorList>
            <person name="Buettner E."/>
            <person name="Kellner H."/>
        </authorList>
    </citation>
    <scope>NUCLEOTIDE SEQUENCE [LARGE SCALE GENOMIC DNA]</scope>
    <source>
        <strain evidence="2 3">DSM 110363</strain>
    </source>
</reference>
<dbReference type="Proteomes" id="UP000481858">
    <property type="component" value="Unassembled WGS sequence"/>
</dbReference>
<protein>
    <recommendedName>
        <fullName evidence="1">Heterokaryon incompatibility domain-containing protein</fullName>
    </recommendedName>
</protein>
<name>A0A7C8MMN6_9PEZI</name>
<proteinExistence type="predicted"/>
<accession>A0A7C8MMN6</accession>
<sequence>MDLSSHFCDKCKALQFNDAKWGGYAALNKEGKPILKFDEDDRPRQFEIPLGIEDTHPSYPFLSKSAAGGCDCCGMLKKSALKAFEHGELDSLREEEKFRISVEYLWNSYDAYAKCWFSVGLHSLLIHLDILRDEGSCQEWLNLEAIRPGEVMTPETISGFVPTRLVRVDCDPPRLLEMNGPTILTLGLDSVEYAALSYCWGSISEAKGQLQTEKHSLHARLSGISEIEMIGVLRDAITVCRKLSISFLWVDALCIVQDDPEDWERESSVMGKIYSNAYLTLSALSSYSCLQGFLDRQVALTVPFKSHVLSGIEDTFYLTPVTHEYWPFSSNQESRYLLSDMDSSLWSSRGLHLICGHRWQSQDGETHFGSVLGHHSYIQSSSDIDDVFNRGWYEITIMRYSGRLLTYPADRLPAISGLAAFFNDTLQDEYIAGLWRRKLHQGLDWYCLYGDVKRLSWVGLLSKLTDTTAYVAPSWSWASRTCCVQFGVVDPRKQEGRVEYGSFTPRINLAGTNPYGQVSNAALRVTTKVTRVPTDITFEGDDKRSCVYAAGSSQPYARCSLDWGLELDGDRLKNVPPDSLMLMLVASSSYKRGKEESDGDERKEGMDEGLAFGLIIYRVPDTENFLRVGIFDSRASDGWGLRIFDNCEPITFNLI</sequence>
<dbReference type="AlphaFoldDB" id="A0A7C8MMN6"/>
<dbReference type="PANTHER" id="PTHR33112:SF16">
    <property type="entry name" value="HETEROKARYON INCOMPATIBILITY DOMAIN-CONTAINING PROTEIN"/>
    <property type="match status" value="1"/>
</dbReference>